<keyword evidence="2" id="KW-1185">Reference proteome</keyword>
<accession>A0A402AJW1</accession>
<protein>
    <submittedName>
        <fullName evidence="1">Uncharacterized protein</fullName>
    </submittedName>
</protein>
<proteinExistence type="predicted"/>
<name>A0A402AJW1_9CHLR</name>
<reference evidence="2" key="1">
    <citation type="submission" date="2018-12" db="EMBL/GenBank/DDBJ databases">
        <title>Tengunoibacter tsumagoiensis gen. nov., sp. nov., Dictyobacter kobayashii sp. nov., D. alpinus sp. nov., and D. joshuensis sp. nov. and description of Dictyobacteraceae fam. nov. within the order Ktedonobacterales isolated from Tengu-no-mugimeshi.</title>
        <authorList>
            <person name="Wang C.M."/>
            <person name="Zheng Y."/>
            <person name="Sakai Y."/>
            <person name="Toyoda A."/>
            <person name="Minakuchi Y."/>
            <person name="Abe K."/>
            <person name="Yokota A."/>
            <person name="Yabe S."/>
        </authorList>
    </citation>
    <scope>NUCLEOTIDE SEQUENCE [LARGE SCALE GENOMIC DNA]</scope>
    <source>
        <strain evidence="2">Uno11</strain>
    </source>
</reference>
<gene>
    <name evidence="1" type="ORF">KDK_32780</name>
</gene>
<comment type="caution">
    <text evidence="1">The sequence shown here is derived from an EMBL/GenBank/DDBJ whole genome shotgun (WGS) entry which is preliminary data.</text>
</comment>
<evidence type="ECO:0000313" key="2">
    <source>
        <dbReference type="Proteomes" id="UP000287188"/>
    </source>
</evidence>
<evidence type="ECO:0000313" key="1">
    <source>
        <dbReference type="EMBL" id="GCE19478.1"/>
    </source>
</evidence>
<organism evidence="1 2">
    <name type="scientific">Dictyobacter kobayashii</name>
    <dbReference type="NCBI Taxonomy" id="2014872"/>
    <lineage>
        <taxon>Bacteria</taxon>
        <taxon>Bacillati</taxon>
        <taxon>Chloroflexota</taxon>
        <taxon>Ktedonobacteria</taxon>
        <taxon>Ktedonobacterales</taxon>
        <taxon>Dictyobacteraceae</taxon>
        <taxon>Dictyobacter</taxon>
    </lineage>
</organism>
<sequence>MKGIVTMFNIFRLRNDEEEFTDELFAFITDPNADHRNERSIINFLHEVSPQIVSVAECMIIDGVDERHYVADYVHAVLNGYGMDPENR</sequence>
<dbReference type="EMBL" id="BIFS01000001">
    <property type="protein sequence ID" value="GCE19478.1"/>
    <property type="molecule type" value="Genomic_DNA"/>
</dbReference>
<dbReference type="AlphaFoldDB" id="A0A402AJW1"/>
<dbReference type="Proteomes" id="UP000287188">
    <property type="component" value="Unassembled WGS sequence"/>
</dbReference>